<proteinExistence type="predicted"/>
<feature type="transmembrane region" description="Helical" evidence="1">
    <location>
        <begin position="12"/>
        <end position="33"/>
    </location>
</feature>
<feature type="transmembrane region" description="Helical" evidence="1">
    <location>
        <begin position="103"/>
        <end position="124"/>
    </location>
</feature>
<feature type="transmembrane region" description="Helical" evidence="1">
    <location>
        <begin position="45"/>
        <end position="66"/>
    </location>
</feature>
<keyword evidence="1" id="KW-0472">Membrane</keyword>
<gene>
    <name evidence="2" type="ORF">HGB38_09565</name>
</gene>
<accession>A0A7X6L2A5</accession>
<feature type="transmembrane region" description="Helical" evidence="1">
    <location>
        <begin position="78"/>
        <end position="97"/>
    </location>
</feature>
<comment type="caution">
    <text evidence="2">The sequence shown here is derived from an EMBL/GenBank/DDBJ whole genome shotgun (WGS) entry which is preliminary data.</text>
</comment>
<evidence type="ECO:0000256" key="1">
    <source>
        <dbReference type="SAM" id="Phobius"/>
    </source>
</evidence>
<dbReference type="EMBL" id="JAAXOS010000004">
    <property type="protein sequence ID" value="NKY26465.1"/>
    <property type="molecule type" value="Genomic_DNA"/>
</dbReference>
<keyword evidence="1" id="KW-0812">Transmembrane</keyword>
<reference evidence="2 3" key="1">
    <citation type="submission" date="2020-04" db="EMBL/GenBank/DDBJ databases">
        <title>MicrobeNet Type strains.</title>
        <authorList>
            <person name="Nicholson A.C."/>
        </authorList>
    </citation>
    <scope>NUCLEOTIDE SEQUENCE [LARGE SCALE GENOMIC DNA]</scope>
    <source>
        <strain evidence="2 3">DSM 44956</strain>
    </source>
</reference>
<dbReference type="AlphaFoldDB" id="A0A7X6L2A5"/>
<evidence type="ECO:0000313" key="3">
    <source>
        <dbReference type="Proteomes" id="UP000540698"/>
    </source>
</evidence>
<evidence type="ECO:0000313" key="2">
    <source>
        <dbReference type="EMBL" id="NKY26465.1"/>
    </source>
</evidence>
<dbReference type="Proteomes" id="UP000540698">
    <property type="component" value="Unassembled WGS sequence"/>
</dbReference>
<keyword evidence="1" id="KW-1133">Transmembrane helix</keyword>
<name>A0A7X6L2A5_9NOCA</name>
<protein>
    <submittedName>
        <fullName evidence="2">Uncharacterized protein</fullName>
    </submittedName>
</protein>
<organism evidence="2 3">
    <name type="scientific">Nocardia gamkensis</name>
    <dbReference type="NCBI Taxonomy" id="352869"/>
    <lineage>
        <taxon>Bacteria</taxon>
        <taxon>Bacillati</taxon>
        <taxon>Actinomycetota</taxon>
        <taxon>Actinomycetes</taxon>
        <taxon>Mycobacteriales</taxon>
        <taxon>Nocardiaceae</taxon>
        <taxon>Nocardia</taxon>
    </lineage>
</organism>
<sequence length="145" mass="15874">MRTPKERTRHDPFEVVLCAVFGVSMLLQCIYGPPPASATTAMPSGFRTLWLVLMLIGCVATLVGLFARRVWGYLVEQVGLGALGWSLVAYGAQLLLLQIQHRTIGPATVLGGPLPIALGIAFLWKRRQVLQDVRALRAVKLREAP</sequence>
<keyword evidence="3" id="KW-1185">Reference proteome</keyword>
<dbReference type="RefSeq" id="WP_062975360.1">
    <property type="nucleotide sequence ID" value="NZ_JAAXOS010000004.1"/>
</dbReference>